<organism evidence="12">
    <name type="scientific">Ixodes nuttallianus</name>
    <dbReference type="NCBI Taxonomy" id="213687"/>
    <lineage>
        <taxon>Eukaryota</taxon>
        <taxon>Metazoa</taxon>
        <taxon>Ecdysozoa</taxon>
        <taxon>Arthropoda</taxon>
        <taxon>Chelicerata</taxon>
        <taxon>Arachnida</taxon>
        <taxon>Acari</taxon>
        <taxon>Parasitiformes</taxon>
        <taxon>Ixodida</taxon>
        <taxon>Ixodoidea</taxon>
        <taxon>Ixodidae</taxon>
        <taxon>Ixodinae</taxon>
        <taxon>Ixodes</taxon>
    </lineage>
</organism>
<reference evidence="12" key="1">
    <citation type="submission" date="2022-01" db="EMBL/GenBank/DDBJ databases">
        <authorList>
            <person name="Tian J."/>
            <person name="Hou X."/>
            <person name="Ge M."/>
            <person name="Xu H."/>
            <person name="Yu B."/>
            <person name="Liu J."/>
            <person name="Shao R."/>
            <person name="Holmes E.C."/>
            <person name="Lei C."/>
            <person name="Shi M."/>
        </authorList>
    </citation>
    <scope>NUCLEOTIDE SEQUENCE</scope>
    <source>
        <strain evidence="12">Z21</strain>
    </source>
</reference>
<keyword evidence="12" id="KW-0496">Mitochondrion</keyword>
<evidence type="ECO:0000256" key="9">
    <source>
        <dbReference type="ARBA" id="ARBA00031586"/>
    </source>
</evidence>
<comment type="catalytic activity">
    <reaction evidence="10">
        <text>a ubiquinone + NADH + 5 H(+)(in) = a ubiquinol + NAD(+) + 4 H(+)(out)</text>
        <dbReference type="Rhea" id="RHEA:29091"/>
        <dbReference type="Rhea" id="RHEA-COMP:9565"/>
        <dbReference type="Rhea" id="RHEA-COMP:9566"/>
        <dbReference type="ChEBI" id="CHEBI:15378"/>
        <dbReference type="ChEBI" id="CHEBI:16389"/>
        <dbReference type="ChEBI" id="CHEBI:17976"/>
        <dbReference type="ChEBI" id="CHEBI:57540"/>
        <dbReference type="ChEBI" id="CHEBI:57945"/>
        <dbReference type="EC" id="7.1.1.2"/>
    </reaction>
</comment>
<gene>
    <name evidence="12" type="primary">ND4L</name>
</gene>
<evidence type="ECO:0000256" key="10">
    <source>
        <dbReference type="ARBA" id="ARBA00049551"/>
    </source>
</evidence>
<name>A0A976MYF7_9ACAR</name>
<evidence type="ECO:0000256" key="7">
    <source>
        <dbReference type="ARBA" id="ARBA00023027"/>
    </source>
</evidence>
<feature type="transmembrane region" description="Helical" evidence="11">
    <location>
        <begin position="21"/>
        <end position="47"/>
    </location>
</feature>
<keyword evidence="8 11" id="KW-0472">Membrane</keyword>
<dbReference type="InterPro" id="IPR039428">
    <property type="entry name" value="NUOK/Mnh_C1-like"/>
</dbReference>
<evidence type="ECO:0000256" key="1">
    <source>
        <dbReference type="ARBA" id="ARBA00004141"/>
    </source>
</evidence>
<dbReference type="GeneID" id="71467114"/>
<dbReference type="Pfam" id="PF00420">
    <property type="entry name" value="Oxidored_q2"/>
    <property type="match status" value="1"/>
</dbReference>
<keyword evidence="5" id="KW-1278">Translocase</keyword>
<comment type="similarity">
    <text evidence="2">Belongs to the complex I subunit 4L family.</text>
</comment>
<dbReference type="GO" id="GO:0016020">
    <property type="term" value="C:membrane"/>
    <property type="evidence" value="ECO:0007669"/>
    <property type="project" value="UniProtKB-SubCell"/>
</dbReference>
<evidence type="ECO:0000313" key="12">
    <source>
        <dbReference type="EMBL" id="UNO53789.1"/>
    </source>
</evidence>
<comment type="subcellular location">
    <subcellularLocation>
        <location evidence="1">Membrane</location>
        <topology evidence="1">Multi-pass membrane protein</topology>
    </subcellularLocation>
</comment>
<keyword evidence="7" id="KW-0520">NAD</keyword>
<accession>A0A976MYF7</accession>
<geneLocation type="mitochondrion" evidence="12"/>
<dbReference type="AlphaFoldDB" id="A0A976MYF7"/>
<evidence type="ECO:0000256" key="5">
    <source>
        <dbReference type="ARBA" id="ARBA00022967"/>
    </source>
</evidence>
<evidence type="ECO:0000256" key="11">
    <source>
        <dbReference type="SAM" id="Phobius"/>
    </source>
</evidence>
<keyword evidence="6 11" id="KW-1133">Transmembrane helix</keyword>
<evidence type="ECO:0000256" key="2">
    <source>
        <dbReference type="ARBA" id="ARBA00010519"/>
    </source>
</evidence>
<dbReference type="GO" id="GO:0008137">
    <property type="term" value="F:NADH dehydrogenase (ubiquinone) activity"/>
    <property type="evidence" value="ECO:0007669"/>
    <property type="project" value="UniProtKB-EC"/>
</dbReference>
<dbReference type="CTD" id="4539"/>
<dbReference type="RefSeq" id="YP_010324868.1">
    <property type="nucleotide sequence ID" value="NC_062062.1"/>
</dbReference>
<feature type="transmembrane region" description="Helical" evidence="11">
    <location>
        <begin position="53"/>
        <end position="78"/>
    </location>
</feature>
<dbReference type="EMBL" id="OM368273">
    <property type="protein sequence ID" value="UNO53789.1"/>
    <property type="molecule type" value="Genomic_DNA"/>
</dbReference>
<evidence type="ECO:0000256" key="3">
    <source>
        <dbReference type="ARBA" id="ARBA00016612"/>
    </source>
</evidence>
<evidence type="ECO:0000256" key="8">
    <source>
        <dbReference type="ARBA" id="ARBA00023136"/>
    </source>
</evidence>
<proteinExistence type="inferred from homology"/>
<dbReference type="Gene3D" id="1.10.287.3510">
    <property type="match status" value="1"/>
</dbReference>
<keyword evidence="4 11" id="KW-0812">Transmembrane</keyword>
<evidence type="ECO:0000256" key="4">
    <source>
        <dbReference type="ARBA" id="ARBA00022692"/>
    </source>
</evidence>
<evidence type="ECO:0000256" key="6">
    <source>
        <dbReference type="ARBA" id="ARBA00022989"/>
    </source>
</evidence>
<sequence length="91" mass="10645">MLELSIFMYLIGLMTFLKNRFHLMIMLLSFEFIYLSLFMMINLVVLIDTYLLILVYLMMIVAEAGLGLSLMVIMSFFYGNDKVSSLFMLKC</sequence>
<protein>
    <recommendedName>
        <fullName evidence="3">NADH-ubiquinone oxidoreductase chain 4L</fullName>
    </recommendedName>
    <alternativeName>
        <fullName evidence="9">NADH dehydrogenase subunit 4L</fullName>
    </alternativeName>
</protein>